<evidence type="ECO:0000313" key="3">
    <source>
        <dbReference type="EMBL" id="KAF2146616.1"/>
    </source>
</evidence>
<dbReference type="Proteomes" id="UP000799438">
    <property type="component" value="Unassembled WGS sequence"/>
</dbReference>
<protein>
    <recommendedName>
        <fullName evidence="2">C2H2-type domain-containing protein</fullName>
    </recommendedName>
</protein>
<feature type="compositionally biased region" description="Basic and acidic residues" evidence="1">
    <location>
        <begin position="1"/>
        <end position="16"/>
    </location>
</feature>
<dbReference type="InterPro" id="IPR025239">
    <property type="entry name" value="DUF4187"/>
</dbReference>
<feature type="domain" description="C2H2-type" evidence="2">
    <location>
        <begin position="661"/>
        <end position="684"/>
    </location>
</feature>
<dbReference type="OrthoDB" id="342064at2759"/>
<reference evidence="3" key="1">
    <citation type="journal article" date="2020" name="Stud. Mycol.">
        <title>101 Dothideomycetes genomes: a test case for predicting lifestyles and emergence of pathogens.</title>
        <authorList>
            <person name="Haridas S."/>
            <person name="Albert R."/>
            <person name="Binder M."/>
            <person name="Bloem J."/>
            <person name="Labutti K."/>
            <person name="Salamov A."/>
            <person name="Andreopoulos B."/>
            <person name="Baker S."/>
            <person name="Barry K."/>
            <person name="Bills G."/>
            <person name="Bluhm B."/>
            <person name="Cannon C."/>
            <person name="Castanera R."/>
            <person name="Culley D."/>
            <person name="Daum C."/>
            <person name="Ezra D."/>
            <person name="Gonzalez J."/>
            <person name="Henrissat B."/>
            <person name="Kuo A."/>
            <person name="Liang C."/>
            <person name="Lipzen A."/>
            <person name="Lutzoni F."/>
            <person name="Magnuson J."/>
            <person name="Mondo S."/>
            <person name="Nolan M."/>
            <person name="Ohm R."/>
            <person name="Pangilinan J."/>
            <person name="Park H.-J."/>
            <person name="Ramirez L."/>
            <person name="Alfaro M."/>
            <person name="Sun H."/>
            <person name="Tritt A."/>
            <person name="Yoshinaga Y."/>
            <person name="Zwiers L.-H."/>
            <person name="Turgeon B."/>
            <person name="Goodwin S."/>
            <person name="Spatafora J."/>
            <person name="Crous P."/>
            <person name="Grigoriev I."/>
        </authorList>
    </citation>
    <scope>NUCLEOTIDE SEQUENCE</scope>
    <source>
        <strain evidence="3">CBS 121167</strain>
    </source>
</reference>
<dbReference type="Pfam" id="PF13821">
    <property type="entry name" value="DUF4187"/>
    <property type="match status" value="1"/>
</dbReference>
<proteinExistence type="predicted"/>
<sequence length="869" mass="97849">MESYGREDRPTTDSYRRRSPGKSNSPGVYEGPRARSGRERSRSPKIIDRYQPDRSSRDDYYRGRDDLHHRRRSSPPPIQAGIDRYVPGQDPAPVTVANPLPNPLTLDYQVGFNWFAEWWRMDQLVKEEKERQQNGGRRVERVKGEREAREERGQEREKIQAAYDAYKEKLQVQMAKTFVQQHKGEEWFKERYDPEARDAFRQHLSEYRSGIYSNWERDLENGSFDDFTLEGIYKNESNGAGGVIEKEEGETTAANEVLGVGDLLPSKGGDLRDEAALQPTLLIKTIAPTVSRTKMEAFCKEHLGEGEGGFKWLSLSDPNPLKKCHRIGWVILNPNTEQLMKDDRGDGREEDGEEEDGTRSEAEVPFVSTAEKALTEINGKTIQDEVRGDFTCHVGVHEPPAAPRKKALWDLFSAPERIDRDLQLAIRLVSKLDEELGSGFNGVAKIEQKVEALRSQGALQPPMIVPSAQKKEEKEPEEPEEGEDVNLDEDEGTYDEEVDDEELLAKKKKLDLLVEYLRRVFSFCFFCVFESDSVHELTRKCPGGHLRRPRSSLTSVAKSAARASAAGQPFPLKKQESTTGPEEDPSASPNQERKAFKTGSKTQQQLQRAFNWVKTYEDKLLQILEPENVDIKKLGGKPLEEALEDELNKYVKQEDEAKFRCKVPECTKLFKGHPFWRKHVEKRHAEWFEKLKYEVEMVNRYVLDPAHIAPSRSDANSNGHFPLHNNVPTGTPRGFNLASMPFGFPGMPPNPAAFSAFFGQQGMANGLSGMGGDDDRHGAGPMRRNNQGSRYSSRAAGPYDRQQKDARGMRWSGSGRLTPPRGSGARPGTGRFTDGGSAAIGPREAVQGRSLKSYEDLDAAGGSVGELNY</sequence>
<feature type="compositionally biased region" description="Low complexity" evidence="1">
    <location>
        <begin position="555"/>
        <end position="566"/>
    </location>
</feature>
<dbReference type="GO" id="GO:0000776">
    <property type="term" value="C:kinetochore"/>
    <property type="evidence" value="ECO:0007669"/>
    <property type="project" value="TreeGrafter"/>
</dbReference>
<dbReference type="SMART" id="SM01173">
    <property type="entry name" value="DUF4187"/>
    <property type="match status" value="1"/>
</dbReference>
<feature type="compositionally biased region" description="Basic and acidic residues" evidence="1">
    <location>
        <begin position="32"/>
        <end position="68"/>
    </location>
</feature>
<dbReference type="InterPro" id="IPR021933">
    <property type="entry name" value="SERRATE/Ars2_N"/>
</dbReference>
<dbReference type="GeneID" id="54304536"/>
<dbReference type="PROSITE" id="PS00028">
    <property type="entry name" value="ZINC_FINGER_C2H2_1"/>
    <property type="match status" value="1"/>
</dbReference>
<dbReference type="InterPro" id="IPR007042">
    <property type="entry name" value="SERRATE/Ars2_C"/>
</dbReference>
<evidence type="ECO:0000256" key="1">
    <source>
        <dbReference type="SAM" id="MobiDB-lite"/>
    </source>
</evidence>
<gene>
    <name evidence="3" type="ORF">K452DRAFT_68371</name>
</gene>
<dbReference type="EMBL" id="ML995475">
    <property type="protein sequence ID" value="KAF2146616.1"/>
    <property type="molecule type" value="Genomic_DNA"/>
</dbReference>
<dbReference type="AlphaFoldDB" id="A0A6A6BR97"/>
<feature type="compositionally biased region" description="Acidic residues" evidence="1">
    <location>
        <begin position="475"/>
        <end position="499"/>
    </location>
</feature>
<evidence type="ECO:0000259" key="2">
    <source>
        <dbReference type="PROSITE" id="PS00028"/>
    </source>
</evidence>
<dbReference type="InterPro" id="IPR039249">
    <property type="entry name" value="GPATCH11"/>
</dbReference>
<organism evidence="3 4">
    <name type="scientific">Aplosporella prunicola CBS 121167</name>
    <dbReference type="NCBI Taxonomy" id="1176127"/>
    <lineage>
        <taxon>Eukaryota</taxon>
        <taxon>Fungi</taxon>
        <taxon>Dikarya</taxon>
        <taxon>Ascomycota</taxon>
        <taxon>Pezizomycotina</taxon>
        <taxon>Dothideomycetes</taxon>
        <taxon>Dothideomycetes incertae sedis</taxon>
        <taxon>Botryosphaeriales</taxon>
        <taxon>Aplosporellaceae</taxon>
        <taxon>Aplosporella</taxon>
    </lineage>
</organism>
<evidence type="ECO:0000313" key="4">
    <source>
        <dbReference type="Proteomes" id="UP000799438"/>
    </source>
</evidence>
<feature type="region of interest" description="Disordered" evidence="1">
    <location>
        <begin position="338"/>
        <end position="363"/>
    </location>
</feature>
<dbReference type="RefSeq" id="XP_033402325.1">
    <property type="nucleotide sequence ID" value="XM_033547029.1"/>
</dbReference>
<dbReference type="Pfam" id="PF12066">
    <property type="entry name" value="SERRATE_Ars2_N"/>
    <property type="match status" value="1"/>
</dbReference>
<dbReference type="InterPro" id="IPR013087">
    <property type="entry name" value="Znf_C2H2_type"/>
</dbReference>
<feature type="region of interest" description="Disordered" evidence="1">
    <location>
        <begin position="458"/>
        <end position="499"/>
    </location>
</feature>
<dbReference type="PANTHER" id="PTHR21032">
    <property type="entry name" value="G PATCH DOMAIN-CONTAINING PROTEIN 11"/>
    <property type="match status" value="1"/>
</dbReference>
<name>A0A6A6BR97_9PEZI</name>
<feature type="region of interest" description="Disordered" evidence="1">
    <location>
        <begin position="1"/>
        <end position="90"/>
    </location>
</feature>
<feature type="region of interest" description="Disordered" evidence="1">
    <location>
        <begin position="765"/>
        <end position="851"/>
    </location>
</feature>
<dbReference type="PANTHER" id="PTHR21032:SF2">
    <property type="entry name" value="RESISTANCE PROTEIN ARS2, PUTATIVE (AFU_ORTHOLOGUE AFUA_2G14710)-RELATED"/>
    <property type="match status" value="1"/>
</dbReference>
<dbReference type="Pfam" id="PF04959">
    <property type="entry name" value="ARS2"/>
    <property type="match status" value="1"/>
</dbReference>
<accession>A0A6A6BR97</accession>
<feature type="region of interest" description="Disordered" evidence="1">
    <location>
        <begin position="539"/>
        <end position="602"/>
    </location>
</feature>
<feature type="region of interest" description="Disordered" evidence="1">
    <location>
        <begin position="129"/>
        <end position="157"/>
    </location>
</feature>
<keyword evidence="4" id="KW-1185">Reference proteome</keyword>